<feature type="region of interest" description="Disordered" evidence="1">
    <location>
        <begin position="1712"/>
        <end position="1755"/>
    </location>
</feature>
<comment type="caution">
    <text evidence="2">The sequence shown here is derived from an EMBL/GenBank/DDBJ whole genome shotgun (WGS) entry which is preliminary data.</text>
</comment>
<name>A0ABD3NSZ3_9STRA</name>
<protein>
    <submittedName>
        <fullName evidence="2">Uncharacterized protein</fullName>
    </submittedName>
</protein>
<dbReference type="Proteomes" id="UP001530315">
    <property type="component" value="Unassembled WGS sequence"/>
</dbReference>
<accession>A0ABD3NSZ3</accession>
<reference evidence="2 3" key="1">
    <citation type="submission" date="2024-10" db="EMBL/GenBank/DDBJ databases">
        <title>Updated reference genomes for cyclostephanoid diatoms.</title>
        <authorList>
            <person name="Roberts W.R."/>
            <person name="Alverson A.J."/>
        </authorList>
    </citation>
    <scope>NUCLEOTIDE SEQUENCE [LARGE SCALE GENOMIC DNA]</scope>
    <source>
        <strain evidence="2 3">AJA276-08</strain>
    </source>
</reference>
<evidence type="ECO:0000313" key="3">
    <source>
        <dbReference type="Proteomes" id="UP001530315"/>
    </source>
</evidence>
<feature type="compositionally biased region" description="Basic residues" evidence="1">
    <location>
        <begin position="1720"/>
        <end position="1731"/>
    </location>
</feature>
<proteinExistence type="predicted"/>
<sequence>MIFSHGAINMALAPRPHPPFYKEGALASTAVGEGWDDGLGTEQKNEHGDGKVAKETEVMTLGVKGVKDSKDGGVEESYGNGKVVKETEVKSLGVEGVKDSKDGGVEDSYGVKASEDSGVKESYGDGNVAKETEVKSLGVKGVKDSKYSGVKDSYVSGDKYAHIVSLSSHQASLIDFLSIPSFCDQGNGKVVKETEVKSLGVEGVKDSKDGGVEDSYGVKASEDSGVKESYGDGNVAKETEVKSLGVKGVKDSKYSGVKDSYVSGDKYAHIVSLSSHQASLIDFLSIPSFCDQGNGKVVKETEVKSLGVEGVKDSKDGGVEDSYGVKASEDGVVKESYGDGKVAREAKVKSLGVKEVEDSKDGGVKESYGDGKVAREAKVKSLGVKEVEDSKDGGVKESYGDGNVAKETEVKSLGVKGVKDSKYSGVKDSYGNKNLLSNGKKMHLNPTKAYDQRHPFDNEVDKGLLLKGQGGGGLNPVEAMPVKAKMVGGKGVICPIPKNETPKVYYVGSLAYHFLILPIVLTNSYSSLVQFHGVKGKGGIVECLSVPKFMTKMLVLLCLVVGCQGQEAIDMTGDVVLYHESSIYDAEYHIRTKNSLFPADHFNIISSHLPDHFNIISSHLPDHFNQGHHRARLSRKDGGHRRRLAETGEICVDLDKLPTKRLEYKRQQCQRLLDCVDQYSLYDLFAYFFADDIGASGVIRDDEKVKVWDERYLVGPDRCILDLLGVCITTQRSVKTKIDLLKQSLRTSNFSDADTSWVEQCDDLLEEFHTFDEEAGESGRWRGGTVTQVCKGWSTSKYISFKTMIDLLDKAGPEITDPEKVIVEIFDEFAQCATGLAKKIADKIDPQMVRGLNLFRGENPNELNLISGYTDSLDIHGHLVRKGRFLLLDDALKFDKILACNNCDGVFEKNVLEAATKAEIDLRKYAIQFEKNECKKDCIFGELNCLTCIGGDDCDNKCGEKCLFGSCRKAYDEISIAESAKERFTADKRWASTQDFDNTVAFLFGNKTTPGQVCAYNKALSEKKVTDISGFCCIDAPYESVDWGEKYSCLKYVKNGTSTKLVQKNQNDCRFLAPTIAGFNEAACQVYQGKWCPFPRTCEKLVKCLRNVTDGANDTKVFLEYLKGAPNVTDDEFDNVEKCGQLRSYFEYDSDYPDDERICAEVRDLQCLTDFSDLDGSDEIKNERDGPALIPTLKIDDSPPRKLTKKPSDAVDRVGLPSSIDQKKQQILDLDLAISGVQIQISTCNAAISAIPGTATPCFLVFQVILLSLQFSKALLNGELLDLEKEYKKKVDGKNAEHQLDLLESTYENVNKNHANIITTFKQLKLVAENLNAKALEDSQRENRFLQLRDCESTVSGFKEHCNKPSCEDRTRLCDGSWNYLYIATLEGAGCDGFDSDGDGKTDVCEDRFPPELYVRNPEKFRCDDSNYQRLCHRDKVFRNEQQLKNFMEYQFYAIDDCQLSQDIEVKIDYKSGSCSETVYTVMPQQTVPGCNGTNPVGPFNVTNINPLFGSPREVTVQLDAVPPVVTCGFKTPGIGINQISSDLKTLYHYILDDDKFRLNKAQFFHRVTDNCDADVQVKVVVNVNELHQNKKVDLLKHTNTFQEQVEIVYPADSCGAFPITPPGLCEKDPEMKSLPIRFYEITVTVSDSAGNAGKDTCKVVIIPSCNEPTVNGCSSELKGGKNYYDIKTVDSSVEQSHTRYHVDDIEVLWSPRATERPTRKPTPKPTKKPTAKPISRWQPTTKPTKKPTNKPMFY</sequence>
<organism evidence="2 3">
    <name type="scientific">Stephanodiscus triporus</name>
    <dbReference type="NCBI Taxonomy" id="2934178"/>
    <lineage>
        <taxon>Eukaryota</taxon>
        <taxon>Sar</taxon>
        <taxon>Stramenopiles</taxon>
        <taxon>Ochrophyta</taxon>
        <taxon>Bacillariophyta</taxon>
        <taxon>Coscinodiscophyceae</taxon>
        <taxon>Thalassiosirophycidae</taxon>
        <taxon>Stephanodiscales</taxon>
        <taxon>Stephanodiscaceae</taxon>
        <taxon>Stephanodiscus</taxon>
    </lineage>
</organism>
<evidence type="ECO:0000256" key="1">
    <source>
        <dbReference type="SAM" id="MobiDB-lite"/>
    </source>
</evidence>
<evidence type="ECO:0000313" key="2">
    <source>
        <dbReference type="EMBL" id="KAL3778621.1"/>
    </source>
</evidence>
<gene>
    <name evidence="2" type="ORF">ACHAW5_005068</name>
</gene>
<keyword evidence="3" id="KW-1185">Reference proteome</keyword>
<dbReference type="EMBL" id="JALLAZ020001207">
    <property type="protein sequence ID" value="KAL3778621.1"/>
    <property type="molecule type" value="Genomic_DNA"/>
</dbReference>